<dbReference type="RefSeq" id="WP_270157748.1">
    <property type="nucleotide sequence ID" value="NZ_JAPNNL010000125.1"/>
</dbReference>
<accession>A0ABT4SIB1</accession>
<evidence type="ECO:0000313" key="2">
    <source>
        <dbReference type="Proteomes" id="UP001144036"/>
    </source>
</evidence>
<gene>
    <name evidence="1" type="ORF">OUY22_25865</name>
</gene>
<organism evidence="1 2">
    <name type="scientific">Nonomuraea corallina</name>
    <dbReference type="NCBI Taxonomy" id="2989783"/>
    <lineage>
        <taxon>Bacteria</taxon>
        <taxon>Bacillati</taxon>
        <taxon>Actinomycetota</taxon>
        <taxon>Actinomycetes</taxon>
        <taxon>Streptosporangiales</taxon>
        <taxon>Streptosporangiaceae</taxon>
        <taxon>Nonomuraea</taxon>
    </lineage>
</organism>
<keyword evidence="2" id="KW-1185">Reference proteome</keyword>
<proteinExistence type="predicted"/>
<reference evidence="1" key="1">
    <citation type="submission" date="2022-11" db="EMBL/GenBank/DDBJ databases">
        <title>Nonomuraea corallina sp. nov., a new species of the genus Nonomuraea isolated from sea side sediment in Thai sea.</title>
        <authorList>
            <person name="Ngamcharungchit C."/>
            <person name="Matsumoto A."/>
            <person name="Suriyachadkun C."/>
            <person name="Panbangred W."/>
            <person name="Inahashi Y."/>
            <person name="Intra B."/>
        </authorList>
    </citation>
    <scope>NUCLEOTIDE SEQUENCE</scope>
    <source>
        <strain evidence="1">MCN248</strain>
    </source>
</reference>
<protein>
    <recommendedName>
        <fullName evidence="3">XRE family transcriptional regulator</fullName>
    </recommendedName>
</protein>
<dbReference type="Proteomes" id="UP001144036">
    <property type="component" value="Unassembled WGS sequence"/>
</dbReference>
<dbReference type="InterPro" id="IPR010982">
    <property type="entry name" value="Lambda_DNA-bd_dom_sf"/>
</dbReference>
<name>A0ABT4SIB1_9ACTN</name>
<comment type="caution">
    <text evidence="1">The sequence shown here is derived from an EMBL/GenBank/DDBJ whole genome shotgun (WGS) entry which is preliminary data.</text>
</comment>
<evidence type="ECO:0008006" key="3">
    <source>
        <dbReference type="Google" id="ProtNLM"/>
    </source>
</evidence>
<sequence>MADSGQALARRLRQLRQQQWPDTTVRQPQLARALNVSVPLISSWENESTPKVPPVSRLQTYALIFCTRRSIDGDQLVPLDETELTTEESRLRDKLLHELLDLRTVALSRTPAPGSAPANPWQFDDGNRIVIVCARLPDELLTRMPYVRPEDPDYIELYTYADLDSLFELHGHIRAFNPGGEVRRRTAKELEPDDLTSHLVLLGGVDWNDLTSDVFQVLDLPVRQVNDWGGDEGPYFSHGDRRFSPQLADGRLREDVALFYRGPNPYNARRTLTICNGMYGRGTLGVVRALTDSNFRDRNTAWLHERFGAEEAYALLSKVRVVRGQVITPDWTLDGLRLVEWPD</sequence>
<evidence type="ECO:0000313" key="1">
    <source>
        <dbReference type="EMBL" id="MDA0636850.1"/>
    </source>
</evidence>
<dbReference type="EMBL" id="JAPNNL010000125">
    <property type="protein sequence ID" value="MDA0636850.1"/>
    <property type="molecule type" value="Genomic_DNA"/>
</dbReference>
<dbReference type="Gene3D" id="1.10.260.40">
    <property type="entry name" value="lambda repressor-like DNA-binding domains"/>
    <property type="match status" value="1"/>
</dbReference>